<evidence type="ECO:0000256" key="3">
    <source>
        <dbReference type="RuleBase" id="RU003696"/>
    </source>
</evidence>
<organism evidence="5 7">
    <name type="scientific">Plectus sambesii</name>
    <dbReference type="NCBI Taxonomy" id="2011161"/>
    <lineage>
        <taxon>Eukaryota</taxon>
        <taxon>Metazoa</taxon>
        <taxon>Ecdysozoa</taxon>
        <taxon>Nematoda</taxon>
        <taxon>Chromadorea</taxon>
        <taxon>Plectida</taxon>
        <taxon>Plectina</taxon>
        <taxon>Plectoidea</taxon>
        <taxon>Plectidae</taxon>
        <taxon>Plectus</taxon>
    </lineage>
</organism>
<dbReference type="InterPro" id="IPR000566">
    <property type="entry name" value="Lipocln_cytosolic_FA-bd_dom"/>
</dbReference>
<dbReference type="PROSITE" id="PS00214">
    <property type="entry name" value="FABP"/>
    <property type="match status" value="1"/>
</dbReference>
<dbReference type="InterPro" id="IPR012674">
    <property type="entry name" value="Calycin"/>
</dbReference>
<proteinExistence type="inferred from homology"/>
<keyword evidence="3" id="KW-0813">Transport</keyword>
<feature type="domain" description="Cytosolic fatty-acid binding proteins" evidence="4">
    <location>
        <begin position="7"/>
        <end position="24"/>
    </location>
</feature>
<dbReference type="CDD" id="cd00742">
    <property type="entry name" value="FABP"/>
    <property type="match status" value="1"/>
</dbReference>
<evidence type="ECO:0000313" key="6">
    <source>
        <dbReference type="WBParaSite" id="PSAMB.scaffold1241size33908.g11932.t1"/>
    </source>
</evidence>
<dbReference type="InterPro" id="IPR000463">
    <property type="entry name" value="Fatty_acid-bd"/>
</dbReference>
<dbReference type="InterPro" id="IPR031259">
    <property type="entry name" value="ILBP"/>
</dbReference>
<dbReference type="Proteomes" id="UP000887566">
    <property type="component" value="Unplaced"/>
</dbReference>
<dbReference type="PRINTS" id="PR00178">
    <property type="entry name" value="FATTYACIDBP"/>
</dbReference>
<accession>A0A914X5D2</accession>
<dbReference type="SUPFAM" id="SSF50814">
    <property type="entry name" value="Lipocalins"/>
    <property type="match status" value="1"/>
</dbReference>
<evidence type="ECO:0000256" key="2">
    <source>
        <dbReference type="ARBA" id="ARBA00023121"/>
    </source>
</evidence>
<evidence type="ECO:0000313" key="7">
    <source>
        <dbReference type="WBParaSite" id="PSAMB.scaffold607size45924.g7327.t1"/>
    </source>
</evidence>
<keyword evidence="2" id="KW-0446">Lipid-binding</keyword>
<protein>
    <submittedName>
        <fullName evidence="6 7">Cytosolic fatty-acid binding proteins domain-containing protein</fullName>
    </submittedName>
</protein>
<evidence type="ECO:0000256" key="1">
    <source>
        <dbReference type="ARBA" id="ARBA00008390"/>
    </source>
</evidence>
<dbReference type="FunFam" id="2.40.128.20:FF:000001">
    <property type="entry name" value="Fatty acid-binding protein, adipocyte"/>
    <property type="match status" value="1"/>
</dbReference>
<dbReference type="GO" id="GO:0005504">
    <property type="term" value="F:fatty acid binding"/>
    <property type="evidence" value="ECO:0007669"/>
    <property type="project" value="UniProtKB-ARBA"/>
</dbReference>
<reference evidence="6 7" key="1">
    <citation type="submission" date="2022-11" db="UniProtKB">
        <authorList>
            <consortium name="WormBaseParasite"/>
        </authorList>
    </citation>
    <scope>IDENTIFICATION</scope>
</reference>
<name>A0A914X5D2_9BILA</name>
<evidence type="ECO:0000313" key="5">
    <source>
        <dbReference type="Proteomes" id="UP000887566"/>
    </source>
</evidence>
<keyword evidence="5" id="KW-1185">Reference proteome</keyword>
<dbReference type="Gene3D" id="2.40.128.20">
    <property type="match status" value="1"/>
</dbReference>
<sequence length="137" mass="15450">MAEAFVGKWKLVESENFDEYMKAIGVGLMTRKLGASVKPVMDVTVNNGKWSIVSVSTFKTINMDFELDKEFDETTPDGRQMKSTITLTPDGKLVQQQRKVKDGDKDSVLTRYVEGNKLITVCESQGVTCKRIYEKVE</sequence>
<dbReference type="Pfam" id="PF00061">
    <property type="entry name" value="Lipocalin"/>
    <property type="match status" value="1"/>
</dbReference>
<evidence type="ECO:0000259" key="4">
    <source>
        <dbReference type="PROSITE" id="PS00214"/>
    </source>
</evidence>
<dbReference type="WBParaSite" id="PSAMB.scaffold1241size33908.g11932.t1">
    <property type="protein sequence ID" value="PSAMB.scaffold1241size33908.g11932.t1"/>
    <property type="gene ID" value="PSAMB.scaffold1241size33908.g11932"/>
</dbReference>
<comment type="similarity">
    <text evidence="1 3">Belongs to the calycin superfamily. Fatty-acid binding protein (FABP) family.</text>
</comment>
<dbReference type="WBParaSite" id="PSAMB.scaffold607size45924.g7327.t1">
    <property type="protein sequence ID" value="PSAMB.scaffold607size45924.g7327.t1"/>
    <property type="gene ID" value="PSAMB.scaffold607size45924.g7327"/>
</dbReference>
<dbReference type="AlphaFoldDB" id="A0A914X5D2"/>
<dbReference type="PANTHER" id="PTHR11955">
    <property type="entry name" value="FATTY ACID BINDING PROTEIN"/>
    <property type="match status" value="1"/>
</dbReference>